<evidence type="ECO:0000256" key="1">
    <source>
        <dbReference type="SAM" id="MobiDB-lite"/>
    </source>
</evidence>
<dbReference type="EMBL" id="KV899750">
    <property type="protein sequence ID" value="OON15942.1"/>
    <property type="molecule type" value="Genomic_DNA"/>
</dbReference>
<dbReference type="Pfam" id="PF13450">
    <property type="entry name" value="NAD_binding_8"/>
    <property type="match status" value="1"/>
</dbReference>
<accession>A0A1S8WN94</accession>
<reference evidence="2 3" key="1">
    <citation type="submission" date="2015-03" db="EMBL/GenBank/DDBJ databases">
        <title>Draft genome of the nematode, Opisthorchis viverrini.</title>
        <authorList>
            <person name="Mitreva M."/>
        </authorList>
    </citation>
    <scope>NUCLEOTIDE SEQUENCE [LARGE SCALE GENOMIC DNA]</scope>
    <source>
        <strain evidence="2">Khon Kaen</strain>
    </source>
</reference>
<organism evidence="2 3">
    <name type="scientific">Opisthorchis viverrini</name>
    <name type="common">Southeast Asian liver fluke</name>
    <dbReference type="NCBI Taxonomy" id="6198"/>
    <lineage>
        <taxon>Eukaryota</taxon>
        <taxon>Metazoa</taxon>
        <taxon>Spiralia</taxon>
        <taxon>Lophotrochozoa</taxon>
        <taxon>Platyhelminthes</taxon>
        <taxon>Trematoda</taxon>
        <taxon>Digenea</taxon>
        <taxon>Opisthorchiida</taxon>
        <taxon>Opisthorchiata</taxon>
        <taxon>Opisthorchiidae</taxon>
        <taxon>Opisthorchis</taxon>
    </lineage>
</organism>
<name>A0A1S8WN94_OPIVI</name>
<dbReference type="InterPro" id="IPR036188">
    <property type="entry name" value="FAD/NAD-bd_sf"/>
</dbReference>
<dbReference type="AlphaFoldDB" id="A0A1S8WN94"/>
<keyword evidence="3" id="KW-1185">Reference proteome</keyword>
<feature type="non-terminal residue" evidence="2">
    <location>
        <position position="97"/>
    </location>
</feature>
<dbReference type="Proteomes" id="UP000243686">
    <property type="component" value="Unassembled WGS sequence"/>
</dbReference>
<protein>
    <submittedName>
        <fullName evidence="2">Uncharacterized protein</fullName>
    </submittedName>
</protein>
<sequence>YGYINFGMFKILAPPLTHVNLSRQTCSVDLITESTATLRRTPSERSLVSTRRSGSTSSLSNPTQSLHVIVIGAGISGLMAARQLTYFGVKVTILESR</sequence>
<evidence type="ECO:0000313" key="3">
    <source>
        <dbReference type="Proteomes" id="UP000243686"/>
    </source>
</evidence>
<feature type="region of interest" description="Disordered" evidence="1">
    <location>
        <begin position="41"/>
        <end position="61"/>
    </location>
</feature>
<proteinExistence type="predicted"/>
<gene>
    <name evidence="2" type="ORF">X801_08249</name>
</gene>
<dbReference type="SUPFAM" id="SSF51905">
    <property type="entry name" value="FAD/NAD(P)-binding domain"/>
    <property type="match status" value="1"/>
</dbReference>
<feature type="non-terminal residue" evidence="2">
    <location>
        <position position="1"/>
    </location>
</feature>
<feature type="compositionally biased region" description="Low complexity" evidence="1">
    <location>
        <begin position="45"/>
        <end position="61"/>
    </location>
</feature>
<evidence type="ECO:0000313" key="2">
    <source>
        <dbReference type="EMBL" id="OON15942.1"/>
    </source>
</evidence>
<dbReference type="Gene3D" id="3.50.50.60">
    <property type="entry name" value="FAD/NAD(P)-binding domain"/>
    <property type="match status" value="1"/>
</dbReference>